<keyword evidence="2" id="KW-1185">Reference proteome</keyword>
<gene>
    <name evidence="1" type="ORF">WICPIJ_004453</name>
</gene>
<evidence type="ECO:0000313" key="2">
    <source>
        <dbReference type="Proteomes" id="UP000774326"/>
    </source>
</evidence>
<dbReference type="AlphaFoldDB" id="A0A9P8Q5L1"/>
<dbReference type="EMBL" id="JAEUBG010002406">
    <property type="protein sequence ID" value="KAH3684563.1"/>
    <property type="molecule type" value="Genomic_DNA"/>
</dbReference>
<proteinExistence type="predicted"/>
<sequence>MSGPQCPESRGGFVVGLQFQLDVVVEVHSLGFVPEVFVDVGLSRLRLCLPNGRGLHRAAVRFESVVEHLFDESSNVGLILVKKRVQVDCSKVGTDTFQSVAGVMATFPDGSVMKEVIVQGRLCDFSLVVQVSELLNADVILQGVSLQHIVEMRRLGLWRNTQP</sequence>
<protein>
    <submittedName>
        <fullName evidence="1">Uncharacterized protein</fullName>
    </submittedName>
</protein>
<name>A0A9P8Q5L1_WICPI</name>
<comment type="caution">
    <text evidence="1">The sequence shown here is derived from an EMBL/GenBank/DDBJ whole genome shotgun (WGS) entry which is preliminary data.</text>
</comment>
<reference evidence="1" key="1">
    <citation type="journal article" date="2021" name="Open Biol.">
        <title>Shared evolutionary footprints suggest mitochondrial oxidative damage underlies multiple complex I losses in fungi.</title>
        <authorList>
            <person name="Schikora-Tamarit M.A."/>
            <person name="Marcet-Houben M."/>
            <person name="Nosek J."/>
            <person name="Gabaldon T."/>
        </authorList>
    </citation>
    <scope>NUCLEOTIDE SEQUENCE</scope>
    <source>
        <strain evidence="1">CBS2887</strain>
    </source>
</reference>
<reference evidence="1" key="2">
    <citation type="submission" date="2021-01" db="EMBL/GenBank/DDBJ databases">
        <authorList>
            <person name="Schikora-Tamarit M.A."/>
        </authorList>
    </citation>
    <scope>NUCLEOTIDE SEQUENCE</scope>
    <source>
        <strain evidence="1">CBS2887</strain>
    </source>
</reference>
<organism evidence="1 2">
    <name type="scientific">Wickerhamomyces pijperi</name>
    <name type="common">Yeast</name>
    <name type="synonym">Pichia pijperi</name>
    <dbReference type="NCBI Taxonomy" id="599730"/>
    <lineage>
        <taxon>Eukaryota</taxon>
        <taxon>Fungi</taxon>
        <taxon>Dikarya</taxon>
        <taxon>Ascomycota</taxon>
        <taxon>Saccharomycotina</taxon>
        <taxon>Saccharomycetes</taxon>
        <taxon>Phaffomycetales</taxon>
        <taxon>Wickerhamomycetaceae</taxon>
        <taxon>Wickerhamomyces</taxon>
    </lineage>
</organism>
<evidence type="ECO:0000313" key="1">
    <source>
        <dbReference type="EMBL" id="KAH3684563.1"/>
    </source>
</evidence>
<dbReference type="Proteomes" id="UP000774326">
    <property type="component" value="Unassembled WGS sequence"/>
</dbReference>
<accession>A0A9P8Q5L1</accession>